<sequence length="134" mass="14807">MMTKLRSKVFSFILTILAAISFMAVPASALTYSSSSVKSSWTNSSYTYYSANIVNNDVQIQGGISYSQAISRIKAGQSVMCYSKSTARNIAYAAGGNKTPVGPEIHGSLNNGYYYHYHVYNRATHAHIWYYSQS</sequence>
<keyword evidence="1" id="KW-0732">Signal</keyword>
<dbReference type="RefSeq" id="WP_010075024.1">
    <property type="nucleotide sequence ID" value="NC_014393.1"/>
</dbReference>
<keyword evidence="3" id="KW-1185">Reference proteome</keyword>
<evidence type="ECO:0008006" key="4">
    <source>
        <dbReference type="Google" id="ProtNLM"/>
    </source>
</evidence>
<evidence type="ECO:0000313" key="3">
    <source>
        <dbReference type="Proteomes" id="UP000002730"/>
    </source>
</evidence>
<reference evidence="2 3" key="1">
    <citation type="submission" date="2010-08" db="EMBL/GenBank/DDBJ databases">
        <title>Complete sequence of Clostridium cellulovorans 743B.</title>
        <authorList>
            <consortium name="US DOE Joint Genome Institute"/>
            <person name="Lucas S."/>
            <person name="Copeland A."/>
            <person name="Lapidus A."/>
            <person name="Cheng J.-F."/>
            <person name="Bruce D."/>
            <person name="Goodwin L."/>
            <person name="Pitluck S."/>
            <person name="Chertkov O."/>
            <person name="Detter J.C."/>
            <person name="Han C."/>
            <person name="Tapia R."/>
            <person name="Land M."/>
            <person name="Hauser L."/>
            <person name="Chang Y.-J."/>
            <person name="Jeffries C."/>
            <person name="Kyrpides N."/>
            <person name="Ivanova N."/>
            <person name="Mikhailova N."/>
            <person name="Hemme C.L."/>
            <person name="Woyke T."/>
        </authorList>
    </citation>
    <scope>NUCLEOTIDE SEQUENCE [LARGE SCALE GENOMIC DNA]</scope>
    <source>
        <strain evidence="3">ATCC 35296 / DSM 3052 / OCM 3 / 743B</strain>
    </source>
</reference>
<dbReference type="KEGG" id="ccb:Clocel_0429"/>
<organism evidence="2 3">
    <name type="scientific">Clostridium cellulovorans (strain ATCC 35296 / DSM 3052 / OCM 3 / 743B)</name>
    <dbReference type="NCBI Taxonomy" id="573061"/>
    <lineage>
        <taxon>Bacteria</taxon>
        <taxon>Bacillati</taxon>
        <taxon>Bacillota</taxon>
        <taxon>Clostridia</taxon>
        <taxon>Eubacteriales</taxon>
        <taxon>Clostridiaceae</taxon>
        <taxon>Clostridium</taxon>
    </lineage>
</organism>
<dbReference type="AlphaFoldDB" id="D9SQD9"/>
<dbReference type="OrthoDB" id="2972643at2"/>
<accession>D9SQD9</accession>
<evidence type="ECO:0000256" key="1">
    <source>
        <dbReference type="SAM" id="SignalP"/>
    </source>
</evidence>
<dbReference type="EMBL" id="CP002160">
    <property type="protein sequence ID" value="ADL50206.1"/>
    <property type="molecule type" value="Genomic_DNA"/>
</dbReference>
<gene>
    <name evidence="2" type="ordered locus">Clocel_0429</name>
</gene>
<name>D9SQD9_CLOC7</name>
<dbReference type="Proteomes" id="UP000002730">
    <property type="component" value="Chromosome"/>
</dbReference>
<feature type="chain" id="PRO_5003128334" description="Bacteriocin" evidence="1">
    <location>
        <begin position="30"/>
        <end position="134"/>
    </location>
</feature>
<evidence type="ECO:0000313" key="2">
    <source>
        <dbReference type="EMBL" id="ADL50206.1"/>
    </source>
</evidence>
<protein>
    <recommendedName>
        <fullName evidence="4">Bacteriocin</fullName>
    </recommendedName>
</protein>
<feature type="signal peptide" evidence="1">
    <location>
        <begin position="1"/>
        <end position="29"/>
    </location>
</feature>
<dbReference type="HOGENOM" id="CLU_1892522_0_0_9"/>
<proteinExistence type="predicted"/>